<comment type="caution">
    <text evidence="2">The sequence shown here is derived from an EMBL/GenBank/DDBJ whole genome shotgun (WGS) entry which is preliminary data.</text>
</comment>
<dbReference type="RefSeq" id="WP_275683234.1">
    <property type="nucleotide sequence ID" value="NZ_JAJLJH010000004.1"/>
</dbReference>
<evidence type="ECO:0000313" key="3">
    <source>
        <dbReference type="Proteomes" id="UP001139353"/>
    </source>
</evidence>
<dbReference type="PANTHER" id="PTHR42923:SF47">
    <property type="entry name" value="BLR3003 PROTEIN"/>
    <property type="match status" value="1"/>
</dbReference>
<keyword evidence="3" id="KW-1185">Reference proteome</keyword>
<dbReference type="EC" id="1.17.8.1" evidence="2"/>
<dbReference type="PANTHER" id="PTHR42923">
    <property type="entry name" value="PROTOPORPHYRINOGEN OXIDASE"/>
    <property type="match status" value="1"/>
</dbReference>
<dbReference type="Gene3D" id="3.50.50.60">
    <property type="entry name" value="FAD/NAD(P)-binding domain"/>
    <property type="match status" value="1"/>
</dbReference>
<accession>A0A9X1YLQ1</accession>
<dbReference type="GO" id="GO:0016491">
    <property type="term" value="F:oxidoreductase activity"/>
    <property type="evidence" value="ECO:0007669"/>
    <property type="project" value="UniProtKB-KW"/>
</dbReference>
<feature type="domain" description="Amine oxidase" evidence="1">
    <location>
        <begin position="11"/>
        <end position="423"/>
    </location>
</feature>
<organism evidence="2 3">
    <name type="scientific">Scleromatobacter humisilvae</name>
    <dbReference type="NCBI Taxonomy" id="2897159"/>
    <lineage>
        <taxon>Bacteria</taxon>
        <taxon>Pseudomonadati</taxon>
        <taxon>Pseudomonadota</taxon>
        <taxon>Betaproteobacteria</taxon>
        <taxon>Burkholderiales</taxon>
        <taxon>Sphaerotilaceae</taxon>
        <taxon>Scleromatobacter</taxon>
    </lineage>
</organism>
<dbReference type="InterPro" id="IPR017830">
    <property type="entry name" value="SQase_HpnE"/>
</dbReference>
<evidence type="ECO:0000313" key="2">
    <source>
        <dbReference type="EMBL" id="MCK9687190.1"/>
    </source>
</evidence>
<dbReference type="PRINTS" id="PR00419">
    <property type="entry name" value="ADXRDTASE"/>
</dbReference>
<dbReference type="EMBL" id="JAJLJH010000004">
    <property type="protein sequence ID" value="MCK9687190.1"/>
    <property type="molecule type" value="Genomic_DNA"/>
</dbReference>
<sequence length="425" mass="44530">MRVAVVGAGWAGLAAAVRATQAGHDVTVFETAGMPGGRARSDDDSDAATDNGQHILLGGYARTLALMREVGVDVERALLRVPLSVTYADGGGFALSRSGPRLLAAAGALAGARGFGIVDKLSAVAMSLAWRLRGFRCPPSMTVDELLRHAPTARVHRRLIEPLCVAALNTPSAEASAEVFLAVMRDSLFGARDASDLLLPQRPLAQLLPLPALAWLRARGADVRLRTRVDALERVEHRWRVGSDDLFDEAILATPAPEAARLTQTLAPAWSATAAALAHEPIVTIALTAPKRPWPAAMLALHSDDTSAPAQFAFKLGEQPADVDRVTLVVSAAGRWLQRGSDAVAAAAVLQYRQAFAIRDDEAVDVASVRADKRATFRCTAGVVRPAMAILPGLRAAADHVAGPYPATLESAVMAGETAAAALGG</sequence>
<dbReference type="NCBIfam" id="TIGR03467">
    <property type="entry name" value="HpnE"/>
    <property type="match status" value="1"/>
</dbReference>
<gene>
    <name evidence="2" type="primary">hpnE</name>
    <name evidence="2" type="ORF">LPC04_15900</name>
</gene>
<protein>
    <submittedName>
        <fullName evidence="2">Hydroxysqualene dehydroxylase HpnE</fullName>
        <ecNumber evidence="2">1.17.8.1</ecNumber>
    </submittedName>
</protein>
<dbReference type="Proteomes" id="UP001139353">
    <property type="component" value="Unassembled WGS sequence"/>
</dbReference>
<reference evidence="2" key="1">
    <citation type="submission" date="2021-11" db="EMBL/GenBank/DDBJ databases">
        <title>BS-T2-15 a new species belonging to the Comamonadaceae family isolated from the soil of a French oak forest.</title>
        <authorList>
            <person name="Mieszkin S."/>
            <person name="Alain K."/>
        </authorList>
    </citation>
    <scope>NUCLEOTIDE SEQUENCE</scope>
    <source>
        <strain evidence="2">BS-T2-15</strain>
    </source>
</reference>
<dbReference type="AlphaFoldDB" id="A0A9X1YLQ1"/>
<name>A0A9X1YLQ1_9BURK</name>
<dbReference type="InterPro" id="IPR036188">
    <property type="entry name" value="FAD/NAD-bd_sf"/>
</dbReference>
<dbReference type="Pfam" id="PF01593">
    <property type="entry name" value="Amino_oxidase"/>
    <property type="match status" value="1"/>
</dbReference>
<keyword evidence="2" id="KW-0560">Oxidoreductase</keyword>
<dbReference type="InterPro" id="IPR002937">
    <property type="entry name" value="Amino_oxidase"/>
</dbReference>
<dbReference type="SUPFAM" id="SSF51905">
    <property type="entry name" value="FAD/NAD(P)-binding domain"/>
    <property type="match status" value="1"/>
</dbReference>
<evidence type="ECO:0000259" key="1">
    <source>
        <dbReference type="Pfam" id="PF01593"/>
    </source>
</evidence>
<dbReference type="InterPro" id="IPR050464">
    <property type="entry name" value="Zeta_carotene_desat/Oxidored"/>
</dbReference>
<proteinExistence type="predicted"/>